<dbReference type="Proteomes" id="UP000761534">
    <property type="component" value="Unassembled WGS sequence"/>
</dbReference>
<evidence type="ECO:0000256" key="3">
    <source>
        <dbReference type="ARBA" id="ARBA00022676"/>
    </source>
</evidence>
<dbReference type="GO" id="GO:0006487">
    <property type="term" value="P:protein N-linked glycosylation"/>
    <property type="evidence" value="ECO:0007669"/>
    <property type="project" value="TreeGrafter"/>
</dbReference>
<dbReference type="PANTHER" id="PTHR31121">
    <property type="entry name" value="ALPHA-1,2 MANNOSYLTRANSFERASE KTR1"/>
    <property type="match status" value="1"/>
</dbReference>
<dbReference type="AlphaFoldDB" id="A0A642V9Y7"/>
<dbReference type="Gene3D" id="3.90.550.10">
    <property type="entry name" value="Spore Coat Polysaccharide Biosynthesis Protein SpsA, Chain A"/>
    <property type="match status" value="1"/>
</dbReference>
<sequence>MRLWFKRLGSRIIYPYDDEKGLLNGEKQGKDSNSKEYGSHTLRFLIRIWRYIRFVAGIRIRLTHNITTPLLMALFLPLILLAVSTLVLLRIFGGKTFLEAVVVNKTPRVREISSQIDKPFVIGCAEPQVDQPRANAVLVVLARNSEIEGVTQSIRSLERHFNRWFNYPYVFLNDEPFNSTFKQAIMNVTKSRVEFGTIDEKDWNFPEWADEEEVAEAIAQQGDRAIMYGNMESYHKMCRFYSGKFFNHPLLLKYDWYWRVEPDVKYFCDITYDPFVYMQKHNKVYGFTIVIKELVETVPNLFRQTTKFKRERNMTSTGLWELFIKHPGDDELEKAETNNRDSGSVRRKKAAEKKRKEEEQKQREQELKEHLPDEAFLDKDSYRRNKYKKLSYEWDEWDAEDGYVHPEAMYGEVYNMCHFWSNFEIARMDFFRSKEYSDFFDSLERSGGFWTERWGDAPVHSLAAGLFLEPEQVHYFRDIGYRHTTIQHCPANAPQRQRPHVPYITDENDKQQLEEDEYWANYDPEVINGVGCRCRCDKDVVEIEGKDGSCLSRWVDIVGGWV</sequence>
<dbReference type="InterPro" id="IPR029044">
    <property type="entry name" value="Nucleotide-diphossugar_trans"/>
</dbReference>
<dbReference type="GO" id="GO:0005794">
    <property type="term" value="C:Golgi apparatus"/>
    <property type="evidence" value="ECO:0007669"/>
    <property type="project" value="TreeGrafter"/>
</dbReference>
<dbReference type="PIRSF" id="PIRSF018153">
    <property type="entry name" value="Glyco_trans_15"/>
    <property type="match status" value="1"/>
</dbReference>
<feature type="active site" description="Nucleophile" evidence="6">
    <location>
        <position position="424"/>
    </location>
</feature>
<evidence type="ECO:0000313" key="10">
    <source>
        <dbReference type="Proteomes" id="UP000761534"/>
    </source>
</evidence>
<comment type="similarity">
    <text evidence="2">Belongs to the glycosyltransferase 15 family.</text>
</comment>
<organism evidence="9 10">
    <name type="scientific">Trichomonascus ciferrii</name>
    <dbReference type="NCBI Taxonomy" id="44093"/>
    <lineage>
        <taxon>Eukaryota</taxon>
        <taxon>Fungi</taxon>
        <taxon>Dikarya</taxon>
        <taxon>Ascomycota</taxon>
        <taxon>Saccharomycotina</taxon>
        <taxon>Dipodascomycetes</taxon>
        <taxon>Dipodascales</taxon>
        <taxon>Trichomonascaceae</taxon>
        <taxon>Trichomonascus</taxon>
        <taxon>Trichomonascus ciferrii complex</taxon>
    </lineage>
</organism>
<keyword evidence="4" id="KW-0808">Transferase</keyword>
<evidence type="ECO:0000256" key="2">
    <source>
        <dbReference type="ARBA" id="ARBA00007677"/>
    </source>
</evidence>
<gene>
    <name evidence="9" type="ORF">TRICI_001486</name>
</gene>
<dbReference type="GO" id="GO:0000026">
    <property type="term" value="F:alpha-1,2-mannosyltransferase activity"/>
    <property type="evidence" value="ECO:0007669"/>
    <property type="project" value="TreeGrafter"/>
</dbReference>
<dbReference type="SUPFAM" id="SSF53448">
    <property type="entry name" value="Nucleotide-diphospho-sugar transferases"/>
    <property type="match status" value="1"/>
</dbReference>
<dbReference type="VEuPathDB" id="FungiDB:TRICI_001486"/>
<dbReference type="GO" id="GO:0000032">
    <property type="term" value="P:cell wall mannoprotein biosynthetic process"/>
    <property type="evidence" value="ECO:0007669"/>
    <property type="project" value="TreeGrafter"/>
</dbReference>
<reference evidence="9" key="1">
    <citation type="journal article" date="2019" name="G3 (Bethesda)">
        <title>Genome Assemblies of Two Rare Opportunistic Yeast Pathogens: Diutina rugosa (syn. Candida rugosa) and Trichomonascus ciferrii (syn. Candida ciferrii).</title>
        <authorList>
            <person name="Mixao V."/>
            <person name="Saus E."/>
            <person name="Hansen A.P."/>
            <person name="Lass-Florl C."/>
            <person name="Gabaldon T."/>
        </authorList>
    </citation>
    <scope>NUCLEOTIDE SEQUENCE</scope>
    <source>
        <strain evidence="9">CBS 4856</strain>
    </source>
</reference>
<comment type="subcellular location">
    <subcellularLocation>
        <location evidence="1">Membrane</location>
        <topology evidence="1">Single-pass type II membrane protein</topology>
    </subcellularLocation>
</comment>
<keyword evidence="3" id="KW-0328">Glycosyltransferase</keyword>
<evidence type="ECO:0000256" key="8">
    <source>
        <dbReference type="SAM" id="Phobius"/>
    </source>
</evidence>
<evidence type="ECO:0000256" key="6">
    <source>
        <dbReference type="PIRSR" id="PIRSR018153-1"/>
    </source>
</evidence>
<dbReference type="PANTHER" id="PTHR31121:SF2">
    <property type="entry name" value="MANNOSYLTRANSFERASE KTR5-RELATED"/>
    <property type="match status" value="1"/>
</dbReference>
<evidence type="ECO:0000256" key="1">
    <source>
        <dbReference type="ARBA" id="ARBA00004606"/>
    </source>
</evidence>
<feature type="region of interest" description="Disordered" evidence="7">
    <location>
        <begin position="333"/>
        <end position="370"/>
    </location>
</feature>
<dbReference type="GO" id="GO:0016020">
    <property type="term" value="C:membrane"/>
    <property type="evidence" value="ECO:0007669"/>
    <property type="project" value="UniProtKB-SubCell"/>
</dbReference>
<comment type="caution">
    <text evidence="9">The sequence shown here is derived from an EMBL/GenBank/DDBJ whole genome shotgun (WGS) entry which is preliminary data.</text>
</comment>
<dbReference type="InterPro" id="IPR002685">
    <property type="entry name" value="Glyco_trans_15"/>
</dbReference>
<proteinExistence type="inferred from homology"/>
<evidence type="ECO:0000256" key="4">
    <source>
        <dbReference type="ARBA" id="ARBA00022679"/>
    </source>
</evidence>
<name>A0A642V9Y7_9ASCO</name>
<dbReference type="Pfam" id="PF01793">
    <property type="entry name" value="Glyco_transf_15"/>
    <property type="match status" value="2"/>
</dbReference>
<dbReference type="OrthoDB" id="439943at2759"/>
<dbReference type="EMBL" id="SWFS01000105">
    <property type="protein sequence ID" value="KAA8916377.1"/>
    <property type="molecule type" value="Genomic_DNA"/>
</dbReference>
<evidence type="ECO:0000256" key="7">
    <source>
        <dbReference type="SAM" id="MobiDB-lite"/>
    </source>
</evidence>
<keyword evidence="10" id="KW-1185">Reference proteome</keyword>
<evidence type="ECO:0000256" key="5">
    <source>
        <dbReference type="ARBA" id="ARBA00022968"/>
    </source>
</evidence>
<keyword evidence="8" id="KW-0812">Transmembrane</keyword>
<evidence type="ECO:0008006" key="11">
    <source>
        <dbReference type="Google" id="ProtNLM"/>
    </source>
</evidence>
<keyword evidence="5" id="KW-0735">Signal-anchor</keyword>
<evidence type="ECO:0000313" key="9">
    <source>
        <dbReference type="EMBL" id="KAA8916377.1"/>
    </source>
</evidence>
<protein>
    <recommendedName>
        <fullName evidence="11">Glycosyltransferase family 15 protein</fullName>
    </recommendedName>
</protein>
<feature type="compositionally biased region" description="Basic and acidic residues" evidence="7">
    <location>
        <begin position="354"/>
        <end position="370"/>
    </location>
</feature>
<keyword evidence="8" id="KW-1133">Transmembrane helix</keyword>
<keyword evidence="8" id="KW-0472">Membrane</keyword>
<feature type="transmembrane region" description="Helical" evidence="8">
    <location>
        <begin position="70"/>
        <end position="92"/>
    </location>
</feature>
<accession>A0A642V9Y7</accession>